<dbReference type="Proteomes" id="UP001216329">
    <property type="component" value="Chromosome"/>
</dbReference>
<proteinExistence type="predicted"/>
<name>A0AAJ5WM14_9PSED</name>
<protein>
    <submittedName>
        <fullName evidence="1">Uncharacterized protein</fullName>
    </submittedName>
</protein>
<dbReference type="AlphaFoldDB" id="A0AAJ5WM14"/>
<gene>
    <name evidence="1" type="ORF">P0Y58_13420</name>
</gene>
<accession>A0AAJ5WM14</accession>
<dbReference type="EMBL" id="CP119325">
    <property type="protein sequence ID" value="WEK33136.1"/>
    <property type="molecule type" value="Genomic_DNA"/>
</dbReference>
<evidence type="ECO:0000313" key="2">
    <source>
        <dbReference type="Proteomes" id="UP001216329"/>
    </source>
</evidence>
<reference evidence="1" key="1">
    <citation type="submission" date="2023-03" db="EMBL/GenBank/DDBJ databases">
        <title>Andean soil-derived lignocellulolytic bacterial consortium as a source of novel taxa and putative plastic-active enzymes.</title>
        <authorList>
            <person name="Diaz-Garcia L."/>
            <person name="Chuvochina M."/>
            <person name="Feuerriegel G."/>
            <person name="Bunk B."/>
            <person name="Sproer C."/>
            <person name="Streit W.R."/>
            <person name="Rodriguez L.M."/>
            <person name="Overmann J."/>
            <person name="Jimenez D.J."/>
        </authorList>
    </citation>
    <scope>NUCLEOTIDE SEQUENCE</scope>
    <source>
        <strain evidence="1">MAG 876</strain>
    </source>
</reference>
<evidence type="ECO:0000313" key="1">
    <source>
        <dbReference type="EMBL" id="WEK33136.1"/>
    </source>
</evidence>
<organism evidence="1 2">
    <name type="scientific">Candidatus Pseudomonas phytovorans</name>
    <dbReference type="NCBI Taxonomy" id="3121377"/>
    <lineage>
        <taxon>Bacteria</taxon>
        <taxon>Pseudomonadati</taxon>
        <taxon>Pseudomonadota</taxon>
        <taxon>Gammaproteobacteria</taxon>
        <taxon>Pseudomonadales</taxon>
        <taxon>Pseudomonadaceae</taxon>
        <taxon>Pseudomonas</taxon>
    </lineage>
</organism>
<sequence length="54" mass="6297">MRFIKRKFSSLLRKWFVYLAVAGLAGNANRLFDHLSLWKPWRLAKGLAAYLITS</sequence>